<evidence type="ECO:0000313" key="3">
    <source>
        <dbReference type="EMBL" id="TVY09983.1"/>
    </source>
</evidence>
<feature type="chain" id="PRO_5021836753" description="Lipoprotein" evidence="2">
    <location>
        <begin position="26"/>
        <end position="129"/>
    </location>
</feature>
<protein>
    <recommendedName>
        <fullName evidence="5">Lipoprotein</fullName>
    </recommendedName>
</protein>
<dbReference type="AlphaFoldDB" id="A0A559KCY8"/>
<accession>A0A559KCY8</accession>
<dbReference type="EMBL" id="VNJI01000011">
    <property type="protein sequence ID" value="TVY09983.1"/>
    <property type="molecule type" value="Genomic_DNA"/>
</dbReference>
<comment type="caution">
    <text evidence="3">The sequence shown here is derived from an EMBL/GenBank/DDBJ whole genome shotgun (WGS) entry which is preliminary data.</text>
</comment>
<keyword evidence="4" id="KW-1185">Reference proteome</keyword>
<organism evidence="3 4">
    <name type="scientific">Paenibacillus cremeus</name>
    <dbReference type="NCBI Taxonomy" id="2163881"/>
    <lineage>
        <taxon>Bacteria</taxon>
        <taxon>Bacillati</taxon>
        <taxon>Bacillota</taxon>
        <taxon>Bacilli</taxon>
        <taxon>Bacillales</taxon>
        <taxon>Paenibacillaceae</taxon>
        <taxon>Paenibacillus</taxon>
    </lineage>
</organism>
<evidence type="ECO:0000256" key="2">
    <source>
        <dbReference type="SAM" id="SignalP"/>
    </source>
</evidence>
<keyword evidence="1" id="KW-0175">Coiled coil</keyword>
<name>A0A559KCY8_9BACL</name>
<sequence length="129" mass="15108">MHNHIRVCFILLFVFLIVSGCSVSANGISTFKDDSKVVAKTFHDFMSGNSQITDQQQRKIDFYMNHFKEPDNLNKLSDNDKQILGGLTQLYVDLELYKEAVKENNLENKQKYMNEYNKYEVKVFELLNQ</sequence>
<evidence type="ECO:0008006" key="5">
    <source>
        <dbReference type="Google" id="ProtNLM"/>
    </source>
</evidence>
<evidence type="ECO:0000256" key="1">
    <source>
        <dbReference type="SAM" id="Coils"/>
    </source>
</evidence>
<gene>
    <name evidence="3" type="ORF">FPZ49_11470</name>
</gene>
<feature type="coiled-coil region" evidence="1">
    <location>
        <begin position="102"/>
        <end position="129"/>
    </location>
</feature>
<dbReference type="PROSITE" id="PS51257">
    <property type="entry name" value="PROKAR_LIPOPROTEIN"/>
    <property type="match status" value="1"/>
</dbReference>
<feature type="signal peptide" evidence="2">
    <location>
        <begin position="1"/>
        <end position="25"/>
    </location>
</feature>
<keyword evidence="2" id="KW-0732">Signal</keyword>
<dbReference type="RefSeq" id="WP_144846629.1">
    <property type="nucleotide sequence ID" value="NZ_VNJI01000011.1"/>
</dbReference>
<proteinExistence type="predicted"/>
<evidence type="ECO:0000313" key="4">
    <source>
        <dbReference type="Proteomes" id="UP000317036"/>
    </source>
</evidence>
<dbReference type="Proteomes" id="UP000317036">
    <property type="component" value="Unassembled WGS sequence"/>
</dbReference>
<reference evidence="3 4" key="1">
    <citation type="submission" date="2019-07" db="EMBL/GenBank/DDBJ databases">
        <authorList>
            <person name="Kim J."/>
        </authorList>
    </citation>
    <scope>NUCLEOTIDE SEQUENCE [LARGE SCALE GENOMIC DNA]</scope>
    <source>
        <strain evidence="3 4">JC52</strain>
    </source>
</reference>